<dbReference type="EMBL" id="QEFC01000458">
    <property type="protein sequence ID" value="KAE9464155.1"/>
    <property type="molecule type" value="Genomic_DNA"/>
</dbReference>
<dbReference type="OrthoDB" id="1719587at2759"/>
<feature type="transmembrane region" description="Helical" evidence="6">
    <location>
        <begin position="148"/>
        <end position="171"/>
    </location>
</feature>
<keyword evidence="2 6" id="KW-0812">Transmembrane</keyword>
<dbReference type="InterPro" id="IPR013057">
    <property type="entry name" value="AA_transpt_TM"/>
</dbReference>
<evidence type="ECO:0000256" key="1">
    <source>
        <dbReference type="ARBA" id="ARBA00004141"/>
    </source>
</evidence>
<feature type="non-terminal residue" evidence="8">
    <location>
        <position position="203"/>
    </location>
</feature>
<comment type="caution">
    <text evidence="8">The sequence shown here is derived from an EMBL/GenBank/DDBJ whole genome shotgun (WGS) entry which is preliminary data.</text>
</comment>
<evidence type="ECO:0000313" key="8">
    <source>
        <dbReference type="EMBL" id="KAE9464155.1"/>
    </source>
</evidence>
<feature type="domain" description="Amino acid transporter transmembrane" evidence="7">
    <location>
        <begin position="10"/>
        <end position="202"/>
    </location>
</feature>
<name>A0A6A4M0Z7_9ERIC</name>
<accession>A0A6A4M0Z7</accession>
<organism evidence="8">
    <name type="scientific">Rhododendron williamsianum</name>
    <dbReference type="NCBI Taxonomy" id="262921"/>
    <lineage>
        <taxon>Eukaryota</taxon>
        <taxon>Viridiplantae</taxon>
        <taxon>Streptophyta</taxon>
        <taxon>Embryophyta</taxon>
        <taxon>Tracheophyta</taxon>
        <taxon>Spermatophyta</taxon>
        <taxon>Magnoliopsida</taxon>
        <taxon>eudicotyledons</taxon>
        <taxon>Gunneridae</taxon>
        <taxon>Pentapetalae</taxon>
        <taxon>asterids</taxon>
        <taxon>Ericales</taxon>
        <taxon>Ericaceae</taxon>
        <taxon>Ericoideae</taxon>
        <taxon>Rhodoreae</taxon>
        <taxon>Rhododendron</taxon>
    </lineage>
</organism>
<evidence type="ECO:0000256" key="2">
    <source>
        <dbReference type="ARBA" id="ARBA00022692"/>
    </source>
</evidence>
<keyword evidence="3" id="KW-0813">Transport</keyword>
<evidence type="ECO:0000256" key="4">
    <source>
        <dbReference type="ARBA" id="ARBA00022989"/>
    </source>
</evidence>
<dbReference type="GO" id="GO:0005774">
    <property type="term" value="C:vacuolar membrane"/>
    <property type="evidence" value="ECO:0007669"/>
    <property type="project" value="TreeGrafter"/>
</dbReference>
<sequence>MAVSPSTSKQVSFFKTSINGINALSVPYALSSGGWLSLILLLLIAASASFTGLIIHRCMDSNPLITAYPDIAATTFGKKGRIIASIVICLELYLVATGFLILEGDNLHKLSLNFALKLGNLALDGRHSFVIVAGAMIFPTTWLSDLGILSYISFGGVISSIIIIVAVFFVGTTKEVGFHGKGILVSFKGLPTALSLYTFCYGA</sequence>
<evidence type="ECO:0000256" key="3">
    <source>
        <dbReference type="ARBA" id="ARBA00022970"/>
    </source>
</evidence>
<dbReference type="Pfam" id="PF01490">
    <property type="entry name" value="Aa_trans"/>
    <property type="match status" value="1"/>
</dbReference>
<keyword evidence="4 6" id="KW-1133">Transmembrane helix</keyword>
<feature type="transmembrane region" description="Helical" evidence="6">
    <location>
        <begin position="34"/>
        <end position="55"/>
    </location>
</feature>
<proteinExistence type="predicted"/>
<reference evidence="8" key="1">
    <citation type="journal article" date="2019" name="Genome Biol. Evol.">
        <title>The Rhododendron genome and chromosomal organization provide insight into shared whole-genome duplications across the heath family (Ericaceae).</title>
        <authorList>
            <person name="Soza V.L."/>
            <person name="Lindsley D."/>
            <person name="Waalkes A."/>
            <person name="Ramage E."/>
            <person name="Patwardhan R.P."/>
            <person name="Burton J.N."/>
            <person name="Adey A."/>
            <person name="Kumar A."/>
            <person name="Qiu R."/>
            <person name="Shendure J."/>
            <person name="Hall B."/>
        </authorList>
    </citation>
    <scope>NUCLEOTIDE SEQUENCE</scope>
    <source>
        <strain evidence="8">RSF 1966-606</strain>
    </source>
</reference>
<evidence type="ECO:0000259" key="7">
    <source>
        <dbReference type="Pfam" id="PF01490"/>
    </source>
</evidence>
<dbReference type="PANTHER" id="PTHR22950:SF698">
    <property type="entry name" value="AMINO ACID TRANSPORTER TRANSMEMBRANE DOMAIN-CONTAINING PROTEIN"/>
    <property type="match status" value="1"/>
</dbReference>
<comment type="subcellular location">
    <subcellularLocation>
        <location evidence="1">Membrane</location>
        <topology evidence="1">Multi-pass membrane protein</topology>
    </subcellularLocation>
</comment>
<keyword evidence="3" id="KW-0029">Amino-acid transport</keyword>
<gene>
    <name evidence="8" type="ORF">C3L33_03937</name>
</gene>
<dbReference type="PANTHER" id="PTHR22950">
    <property type="entry name" value="AMINO ACID TRANSPORTER"/>
    <property type="match status" value="1"/>
</dbReference>
<evidence type="ECO:0000256" key="6">
    <source>
        <dbReference type="SAM" id="Phobius"/>
    </source>
</evidence>
<keyword evidence="5 6" id="KW-0472">Membrane</keyword>
<evidence type="ECO:0000256" key="5">
    <source>
        <dbReference type="ARBA" id="ARBA00023136"/>
    </source>
</evidence>
<feature type="non-terminal residue" evidence="8">
    <location>
        <position position="1"/>
    </location>
</feature>
<dbReference type="GO" id="GO:0015179">
    <property type="term" value="F:L-amino acid transmembrane transporter activity"/>
    <property type="evidence" value="ECO:0007669"/>
    <property type="project" value="TreeGrafter"/>
</dbReference>
<protein>
    <recommendedName>
        <fullName evidence="7">Amino acid transporter transmembrane domain-containing protein</fullName>
    </recommendedName>
</protein>
<dbReference type="AlphaFoldDB" id="A0A6A4M0Z7"/>
<feature type="transmembrane region" description="Helical" evidence="6">
    <location>
        <begin position="82"/>
        <end position="102"/>
    </location>
</feature>